<evidence type="ECO:0000313" key="1">
    <source>
        <dbReference type="EMBL" id="SUZ67823.1"/>
    </source>
</evidence>
<reference evidence="1" key="1">
    <citation type="submission" date="2018-05" db="EMBL/GenBank/DDBJ databases">
        <authorList>
            <person name="Lanie J.A."/>
            <person name="Ng W.-L."/>
            <person name="Kazmierczak K.M."/>
            <person name="Andrzejewski T.M."/>
            <person name="Davidsen T.M."/>
            <person name="Wayne K.J."/>
            <person name="Tettelin H."/>
            <person name="Glass J.I."/>
            <person name="Rusch D."/>
            <person name="Podicherti R."/>
            <person name="Tsui H.-C.T."/>
            <person name="Winkler M.E."/>
        </authorList>
    </citation>
    <scope>NUCLEOTIDE SEQUENCE</scope>
</reference>
<feature type="non-terminal residue" evidence="1">
    <location>
        <position position="1"/>
    </location>
</feature>
<organism evidence="1">
    <name type="scientific">marine metagenome</name>
    <dbReference type="NCBI Taxonomy" id="408172"/>
    <lineage>
        <taxon>unclassified sequences</taxon>
        <taxon>metagenomes</taxon>
        <taxon>ecological metagenomes</taxon>
    </lineage>
</organism>
<evidence type="ECO:0008006" key="2">
    <source>
        <dbReference type="Google" id="ProtNLM"/>
    </source>
</evidence>
<name>A0A381PQR1_9ZZZZ</name>
<gene>
    <name evidence="1" type="ORF">METZ01_LOCUS20677</name>
</gene>
<protein>
    <recommendedName>
        <fullName evidence="2">Glutamine cyclotransferase</fullName>
    </recommendedName>
</protein>
<dbReference type="InterPro" id="IPR015943">
    <property type="entry name" value="WD40/YVTN_repeat-like_dom_sf"/>
</dbReference>
<dbReference type="Pfam" id="PF05096">
    <property type="entry name" value="Glu_cyclase_2"/>
    <property type="match status" value="1"/>
</dbReference>
<dbReference type="GO" id="GO:0016603">
    <property type="term" value="F:glutaminyl-peptide cyclotransferase activity"/>
    <property type="evidence" value="ECO:0007669"/>
    <property type="project" value="InterPro"/>
</dbReference>
<dbReference type="InterPro" id="IPR007788">
    <property type="entry name" value="QCT"/>
</dbReference>
<proteinExistence type="predicted"/>
<dbReference type="InterPro" id="IPR011044">
    <property type="entry name" value="Quino_amine_DH_bsu"/>
</dbReference>
<dbReference type="EMBL" id="UINC01001022">
    <property type="protein sequence ID" value="SUZ67823.1"/>
    <property type="molecule type" value="Genomic_DNA"/>
</dbReference>
<dbReference type="PANTHER" id="PTHR31270:SF1">
    <property type="entry name" value="GLUTAMINYL-PEPTIDE CYCLOTRANSFERASE"/>
    <property type="match status" value="1"/>
</dbReference>
<dbReference type="Gene3D" id="2.130.10.10">
    <property type="entry name" value="YVTN repeat-like/Quinoprotein amine dehydrogenase"/>
    <property type="match status" value="1"/>
</dbReference>
<dbReference type="SUPFAM" id="SSF50969">
    <property type="entry name" value="YVTN repeat-like/Quinoprotein amine dehydrogenase"/>
    <property type="match status" value="1"/>
</dbReference>
<dbReference type="PANTHER" id="PTHR31270">
    <property type="entry name" value="GLUTAMINYL-PEPTIDE CYCLOTRANSFERASE"/>
    <property type="match status" value="1"/>
</dbReference>
<sequence length="228" mass="24420">VATHPHDPDAFTQGLELVEGSLYETTGLFTASGIREVDRSTGRVLRSASLDDSWFGEGFTALGDGRAVQLTWKAGRAVVWDLDTFDAVGTLAYGGQGWGLCRLDADTLAMSDGSATLSLRDPDDFHRVGRVEVALAGEPVDRLNELECVDGTVWANVWQTDRIVAIDPATGSVTAVVDASGMVADRSGFGDDDVLNGIAHDPDSGRFLLTGKRWPVLYEVFFEPDPSG</sequence>
<accession>A0A381PQR1</accession>
<dbReference type="AlphaFoldDB" id="A0A381PQR1"/>